<dbReference type="AlphaFoldDB" id="A0A3N1CZZ7"/>
<accession>A0A3N1CZZ7</accession>
<feature type="active site" description="Nucleophile" evidence="4">
    <location>
        <position position="85"/>
    </location>
</feature>
<comment type="caution">
    <text evidence="4">Lacks conserved residue(s) required for the propagation of feature annotation.</text>
</comment>
<feature type="short sequence motif" description="DGA/G" evidence="4">
    <location>
        <begin position="198"/>
        <end position="200"/>
    </location>
</feature>
<dbReference type="InterPro" id="IPR016035">
    <property type="entry name" value="Acyl_Trfase/lysoPLipase"/>
</dbReference>
<dbReference type="InterPro" id="IPR050301">
    <property type="entry name" value="NTE"/>
</dbReference>
<keyword evidence="1 4" id="KW-0378">Hydrolase</keyword>
<dbReference type="GO" id="GO:0016042">
    <property type="term" value="P:lipid catabolic process"/>
    <property type="evidence" value="ECO:0007669"/>
    <property type="project" value="UniProtKB-UniRule"/>
</dbReference>
<feature type="region of interest" description="Disordered" evidence="5">
    <location>
        <begin position="293"/>
        <end position="321"/>
    </location>
</feature>
<keyword evidence="2 4" id="KW-0442">Lipid degradation</keyword>
<evidence type="ECO:0000313" key="7">
    <source>
        <dbReference type="EMBL" id="ROO86850.1"/>
    </source>
</evidence>
<feature type="domain" description="PNPLA" evidence="6">
    <location>
        <begin position="52"/>
        <end position="211"/>
    </location>
</feature>
<dbReference type="Pfam" id="PF01734">
    <property type="entry name" value="Patatin"/>
    <property type="match status" value="1"/>
</dbReference>
<evidence type="ECO:0000256" key="4">
    <source>
        <dbReference type="PROSITE-ProRule" id="PRU01161"/>
    </source>
</evidence>
<dbReference type="RefSeq" id="WP_170201505.1">
    <property type="nucleotide sequence ID" value="NZ_RJKE01000001.1"/>
</dbReference>
<feature type="compositionally biased region" description="Basic and acidic residues" evidence="5">
    <location>
        <begin position="15"/>
        <end position="24"/>
    </location>
</feature>
<dbReference type="Gene3D" id="3.40.1090.10">
    <property type="entry name" value="Cytosolic phospholipase A2 catalytic domain"/>
    <property type="match status" value="2"/>
</dbReference>
<dbReference type="GO" id="GO:0016787">
    <property type="term" value="F:hydrolase activity"/>
    <property type="evidence" value="ECO:0007669"/>
    <property type="project" value="UniProtKB-UniRule"/>
</dbReference>
<dbReference type="PANTHER" id="PTHR14226">
    <property type="entry name" value="NEUROPATHY TARGET ESTERASE/SWISS CHEESE D.MELANOGASTER"/>
    <property type="match status" value="1"/>
</dbReference>
<keyword evidence="3 4" id="KW-0443">Lipid metabolism</keyword>
<feature type="short sequence motif" description="GXSXG" evidence="4">
    <location>
        <begin position="83"/>
        <end position="87"/>
    </location>
</feature>
<dbReference type="Proteomes" id="UP000272400">
    <property type="component" value="Unassembled WGS sequence"/>
</dbReference>
<evidence type="ECO:0000256" key="3">
    <source>
        <dbReference type="ARBA" id="ARBA00023098"/>
    </source>
</evidence>
<evidence type="ECO:0000313" key="8">
    <source>
        <dbReference type="Proteomes" id="UP000272400"/>
    </source>
</evidence>
<dbReference type="EMBL" id="RJKE01000001">
    <property type="protein sequence ID" value="ROO86850.1"/>
    <property type="molecule type" value="Genomic_DNA"/>
</dbReference>
<feature type="active site" description="Proton acceptor" evidence="4">
    <location>
        <position position="198"/>
    </location>
</feature>
<proteinExistence type="predicted"/>
<evidence type="ECO:0000256" key="1">
    <source>
        <dbReference type="ARBA" id="ARBA00022801"/>
    </source>
</evidence>
<dbReference type="PANTHER" id="PTHR14226:SF29">
    <property type="entry name" value="NEUROPATHY TARGET ESTERASE SWS"/>
    <property type="match status" value="1"/>
</dbReference>
<gene>
    <name evidence="7" type="ORF">EDD29_4432</name>
</gene>
<dbReference type="InterPro" id="IPR002641">
    <property type="entry name" value="PNPLA_dom"/>
</dbReference>
<organism evidence="7 8">
    <name type="scientific">Actinocorallia herbida</name>
    <dbReference type="NCBI Taxonomy" id="58109"/>
    <lineage>
        <taxon>Bacteria</taxon>
        <taxon>Bacillati</taxon>
        <taxon>Actinomycetota</taxon>
        <taxon>Actinomycetes</taxon>
        <taxon>Streptosporangiales</taxon>
        <taxon>Thermomonosporaceae</taxon>
        <taxon>Actinocorallia</taxon>
    </lineage>
</organism>
<protein>
    <submittedName>
        <fullName evidence="7">NTE family protein</fullName>
    </submittedName>
</protein>
<comment type="caution">
    <text evidence="7">The sequence shown here is derived from an EMBL/GenBank/DDBJ whole genome shotgun (WGS) entry which is preliminary data.</text>
</comment>
<reference evidence="7 8" key="1">
    <citation type="submission" date="2018-11" db="EMBL/GenBank/DDBJ databases">
        <title>Sequencing the genomes of 1000 actinobacteria strains.</title>
        <authorList>
            <person name="Klenk H.-P."/>
        </authorList>
    </citation>
    <scope>NUCLEOTIDE SEQUENCE [LARGE SCALE GENOMIC DNA]</scope>
    <source>
        <strain evidence="7 8">DSM 44254</strain>
    </source>
</reference>
<evidence type="ECO:0000256" key="2">
    <source>
        <dbReference type="ARBA" id="ARBA00022963"/>
    </source>
</evidence>
<evidence type="ECO:0000256" key="5">
    <source>
        <dbReference type="SAM" id="MobiDB-lite"/>
    </source>
</evidence>
<name>A0A3N1CZZ7_9ACTN</name>
<feature type="region of interest" description="Disordered" evidence="5">
    <location>
        <begin position="1"/>
        <end position="46"/>
    </location>
</feature>
<dbReference type="PROSITE" id="PS51635">
    <property type="entry name" value="PNPLA"/>
    <property type="match status" value="1"/>
</dbReference>
<sequence>MTARRPKPDGCSGDVRPRGTEPARRAPRGGAPGGPDQRPAARQGADHTTLGLALGGGAALGAAHAGVLQALEEAGVRFDVVAGTSAGAIIGGAYAAGFGVERIAEFVQGARFADFAEWTARGRWGLLDTGALERSLHNAVGPVAIEDLAVRFGAVAFDLRTRTPVVLSDGPLATALRASSAVPGLFPPVVLGERVLVDGGVAANLPVAAAGALGADRILAVSLTGGSRRMTVRLADRARVLAFGDGGAPALGTLHLLCPETRGASRWSARDVPQLIAAGREAVEAAWADLEPFLTSPGRPAPAAADPPTSANRPRGTTARP</sequence>
<keyword evidence="8" id="KW-1185">Reference proteome</keyword>
<dbReference type="SUPFAM" id="SSF52151">
    <property type="entry name" value="FabD/lysophospholipase-like"/>
    <property type="match status" value="1"/>
</dbReference>
<evidence type="ECO:0000259" key="6">
    <source>
        <dbReference type="PROSITE" id="PS51635"/>
    </source>
</evidence>